<proteinExistence type="predicted"/>
<accession>A0A1F6VLM5</accession>
<dbReference type="AlphaFoldDB" id="A0A1F6VLM5"/>
<reference evidence="2 3" key="1">
    <citation type="journal article" date="2016" name="Nat. Commun.">
        <title>Thousands of microbial genomes shed light on interconnected biogeochemical processes in an aquifer system.</title>
        <authorList>
            <person name="Anantharaman K."/>
            <person name="Brown C.T."/>
            <person name="Hug L.A."/>
            <person name="Sharon I."/>
            <person name="Castelle C.J."/>
            <person name="Probst A.J."/>
            <person name="Thomas B.C."/>
            <person name="Singh A."/>
            <person name="Wilkins M.J."/>
            <person name="Karaoz U."/>
            <person name="Brodie E.L."/>
            <person name="Williams K.H."/>
            <person name="Hubbard S.S."/>
            <person name="Banfield J.F."/>
        </authorList>
    </citation>
    <scope>NUCLEOTIDE SEQUENCE [LARGE SCALE GENOMIC DNA]</scope>
</reference>
<dbReference type="EMBL" id="MFTT01000007">
    <property type="protein sequence ID" value="OGI70449.1"/>
    <property type="molecule type" value="Genomic_DNA"/>
</dbReference>
<gene>
    <name evidence="2" type="ORF">A2824_00170</name>
</gene>
<feature type="coiled-coil region" evidence="1">
    <location>
        <begin position="13"/>
        <end position="47"/>
    </location>
</feature>
<sequence>MIKLKHRFHIFFMNDDNNKTENYKEKAKQVQAAYDDFLVKLEELKKEQDKIIKDFVESVREEKIKQLKQDVLNQK</sequence>
<evidence type="ECO:0000256" key="1">
    <source>
        <dbReference type="SAM" id="Coils"/>
    </source>
</evidence>
<dbReference type="Proteomes" id="UP000178059">
    <property type="component" value="Unassembled WGS sequence"/>
</dbReference>
<name>A0A1F6VLM5_9BACT</name>
<organism evidence="2 3">
    <name type="scientific">Candidatus Nomurabacteria bacterium RIFCSPHIGHO2_01_FULL_42_16</name>
    <dbReference type="NCBI Taxonomy" id="1801743"/>
    <lineage>
        <taxon>Bacteria</taxon>
        <taxon>Candidatus Nomuraibacteriota</taxon>
    </lineage>
</organism>
<evidence type="ECO:0000313" key="3">
    <source>
        <dbReference type="Proteomes" id="UP000178059"/>
    </source>
</evidence>
<comment type="caution">
    <text evidence="2">The sequence shown here is derived from an EMBL/GenBank/DDBJ whole genome shotgun (WGS) entry which is preliminary data.</text>
</comment>
<protein>
    <submittedName>
        <fullName evidence="2">Uncharacterized protein</fullName>
    </submittedName>
</protein>
<evidence type="ECO:0000313" key="2">
    <source>
        <dbReference type="EMBL" id="OGI70449.1"/>
    </source>
</evidence>
<keyword evidence="1" id="KW-0175">Coiled coil</keyword>